<dbReference type="AlphaFoldDB" id="A0A072PPC5"/>
<evidence type="ECO:0000256" key="1">
    <source>
        <dbReference type="SAM" id="SignalP"/>
    </source>
</evidence>
<dbReference type="SUPFAM" id="SSF50475">
    <property type="entry name" value="FMN-binding split barrel"/>
    <property type="match status" value="1"/>
</dbReference>
<evidence type="ECO:0000259" key="2">
    <source>
        <dbReference type="Pfam" id="PF13883"/>
    </source>
</evidence>
<feature type="signal peptide" evidence="1">
    <location>
        <begin position="1"/>
        <end position="24"/>
    </location>
</feature>
<dbReference type="OrthoDB" id="2138282at2759"/>
<dbReference type="PANTHER" id="PTHR37273">
    <property type="entry name" value="CHROMOSOME 8, WHOLE GENOME SHOTGUN SEQUENCE"/>
    <property type="match status" value="1"/>
</dbReference>
<name>A0A072PPC5_9EURO</name>
<evidence type="ECO:0000313" key="3">
    <source>
        <dbReference type="EMBL" id="KEF61731.1"/>
    </source>
</evidence>
<accession>A0A072PPC5</accession>
<sequence length="270" mass="30071">MYLSNTFLSALSLPLLLLSPAGWAAPLENDLDQTALGQPPQLHVQTEAVLDRPSTVEKPSPFSHLILPTHLRPTRYESTVLGRRLLALSKTGVLTTVFPENVTSERIPSDVAQTPIGLPEYIASCEEPSGNPTVLSLTISTSTLNAKAGSNVSLSLSWWDEYVHLTHHQPWSAANLPRLSLVGYLEEISQQEAKKKDIPSCFTRLHGDSVMWLPGKKWAAHEGLWTRIVVKEVYWIGGFGDRNYIGWFDPDEWHAVTTEEWQSVKLPGEK</sequence>
<evidence type="ECO:0000313" key="4">
    <source>
        <dbReference type="Proteomes" id="UP000027920"/>
    </source>
</evidence>
<dbReference type="PANTHER" id="PTHR37273:SF1">
    <property type="entry name" value="ADL397C-AP"/>
    <property type="match status" value="1"/>
</dbReference>
<dbReference type="EMBL" id="AMGV01000002">
    <property type="protein sequence ID" value="KEF61731.1"/>
    <property type="molecule type" value="Genomic_DNA"/>
</dbReference>
<keyword evidence="1" id="KW-0732">Signal</keyword>
<dbReference type="Gene3D" id="2.30.110.10">
    <property type="entry name" value="Electron Transport, Fmn-binding Protein, Chain A"/>
    <property type="match status" value="1"/>
</dbReference>
<dbReference type="VEuPathDB" id="FungiDB:A1O9_03301"/>
<comment type="caution">
    <text evidence="3">The sequence shown here is derived from an EMBL/GenBank/DDBJ whole genome shotgun (WGS) entry which is preliminary data.</text>
</comment>
<dbReference type="STRING" id="1182545.A0A072PPC5"/>
<dbReference type="RefSeq" id="XP_013264321.1">
    <property type="nucleotide sequence ID" value="XM_013408867.1"/>
</dbReference>
<dbReference type="HOGENOM" id="CLU_056802_1_0_1"/>
<reference evidence="3 4" key="1">
    <citation type="submission" date="2013-03" db="EMBL/GenBank/DDBJ databases">
        <title>The Genome Sequence of Exophiala aquamarina CBS 119918.</title>
        <authorList>
            <consortium name="The Broad Institute Genomics Platform"/>
            <person name="Cuomo C."/>
            <person name="de Hoog S."/>
            <person name="Gorbushina A."/>
            <person name="Walker B."/>
            <person name="Young S.K."/>
            <person name="Zeng Q."/>
            <person name="Gargeya S."/>
            <person name="Fitzgerald M."/>
            <person name="Haas B."/>
            <person name="Abouelleil A."/>
            <person name="Allen A.W."/>
            <person name="Alvarado L."/>
            <person name="Arachchi H.M."/>
            <person name="Berlin A.M."/>
            <person name="Chapman S.B."/>
            <person name="Gainer-Dewar J."/>
            <person name="Goldberg J."/>
            <person name="Griggs A."/>
            <person name="Gujja S."/>
            <person name="Hansen M."/>
            <person name="Howarth C."/>
            <person name="Imamovic A."/>
            <person name="Ireland A."/>
            <person name="Larimer J."/>
            <person name="McCowan C."/>
            <person name="Murphy C."/>
            <person name="Pearson M."/>
            <person name="Poon T.W."/>
            <person name="Priest M."/>
            <person name="Roberts A."/>
            <person name="Saif S."/>
            <person name="Shea T."/>
            <person name="Sisk P."/>
            <person name="Sykes S."/>
            <person name="Wortman J."/>
            <person name="Nusbaum C."/>
            <person name="Birren B."/>
        </authorList>
    </citation>
    <scope>NUCLEOTIDE SEQUENCE [LARGE SCALE GENOMIC DNA]</scope>
    <source>
        <strain evidence="3 4">CBS 119918</strain>
    </source>
</reference>
<dbReference type="InterPro" id="IPR055343">
    <property type="entry name" value="CREG_beta-barrel"/>
</dbReference>
<keyword evidence="4" id="KW-1185">Reference proteome</keyword>
<feature type="chain" id="PRO_5001681822" description="CREG-like beta-barrel domain-containing protein" evidence="1">
    <location>
        <begin position="25"/>
        <end position="270"/>
    </location>
</feature>
<organism evidence="3 4">
    <name type="scientific">Exophiala aquamarina CBS 119918</name>
    <dbReference type="NCBI Taxonomy" id="1182545"/>
    <lineage>
        <taxon>Eukaryota</taxon>
        <taxon>Fungi</taxon>
        <taxon>Dikarya</taxon>
        <taxon>Ascomycota</taxon>
        <taxon>Pezizomycotina</taxon>
        <taxon>Eurotiomycetes</taxon>
        <taxon>Chaetothyriomycetidae</taxon>
        <taxon>Chaetothyriales</taxon>
        <taxon>Herpotrichiellaceae</taxon>
        <taxon>Exophiala</taxon>
    </lineage>
</organism>
<dbReference type="InterPro" id="IPR012349">
    <property type="entry name" value="Split_barrel_FMN-bd"/>
</dbReference>
<protein>
    <recommendedName>
        <fullName evidence="2">CREG-like beta-barrel domain-containing protein</fullName>
    </recommendedName>
</protein>
<dbReference type="GeneID" id="25278237"/>
<gene>
    <name evidence="3" type="ORF">A1O9_03301</name>
</gene>
<dbReference type="Pfam" id="PF13883">
    <property type="entry name" value="CREG_beta-barrel"/>
    <property type="match status" value="1"/>
</dbReference>
<proteinExistence type="predicted"/>
<feature type="domain" description="CREG-like beta-barrel" evidence="2">
    <location>
        <begin position="73"/>
        <end position="254"/>
    </location>
</feature>
<dbReference type="Proteomes" id="UP000027920">
    <property type="component" value="Unassembled WGS sequence"/>
</dbReference>